<gene>
    <name evidence="1" type="ORF">ARMOST_02310</name>
</gene>
<keyword evidence="2" id="KW-1185">Reference proteome</keyword>
<dbReference type="OrthoDB" id="10601263at2759"/>
<dbReference type="EMBL" id="FUEG01000001">
    <property type="protein sequence ID" value="SJK99029.1"/>
    <property type="molecule type" value="Genomic_DNA"/>
</dbReference>
<protein>
    <submittedName>
        <fullName evidence="1">Uncharacterized protein</fullName>
    </submittedName>
</protein>
<evidence type="ECO:0000313" key="1">
    <source>
        <dbReference type="EMBL" id="SJK99029.1"/>
    </source>
</evidence>
<evidence type="ECO:0000313" key="2">
    <source>
        <dbReference type="Proteomes" id="UP000219338"/>
    </source>
</evidence>
<dbReference type="AlphaFoldDB" id="A0A284QRB6"/>
<accession>A0A284QRB6</accession>
<name>A0A284QRB6_ARMOS</name>
<proteinExistence type="predicted"/>
<organism evidence="1 2">
    <name type="scientific">Armillaria ostoyae</name>
    <name type="common">Armillaria root rot fungus</name>
    <dbReference type="NCBI Taxonomy" id="47428"/>
    <lineage>
        <taxon>Eukaryota</taxon>
        <taxon>Fungi</taxon>
        <taxon>Dikarya</taxon>
        <taxon>Basidiomycota</taxon>
        <taxon>Agaricomycotina</taxon>
        <taxon>Agaricomycetes</taxon>
        <taxon>Agaricomycetidae</taxon>
        <taxon>Agaricales</taxon>
        <taxon>Marasmiineae</taxon>
        <taxon>Physalacriaceae</taxon>
        <taxon>Armillaria</taxon>
    </lineage>
</organism>
<sequence length="156" mass="17354">MSRILLGPCAGNNTNNNTTTSIMDRHITRDARVPGKLRKERSLDSDLRNVEVARRREGKNSWNVTIDSLHNDLVSDHKHTAGHVSLLQAGLLQLPSFRENPSHTALDWYAYPSLGRACSTALTSPARGDEESIEEGQMENAHLVSYIDPRLEAGRL</sequence>
<reference evidence="2" key="1">
    <citation type="journal article" date="2017" name="Nat. Ecol. Evol.">
        <title>Genome expansion and lineage-specific genetic innovations in the forest pathogenic fungi Armillaria.</title>
        <authorList>
            <person name="Sipos G."/>
            <person name="Prasanna A.N."/>
            <person name="Walter M.C."/>
            <person name="O'Connor E."/>
            <person name="Balint B."/>
            <person name="Krizsan K."/>
            <person name="Kiss B."/>
            <person name="Hess J."/>
            <person name="Varga T."/>
            <person name="Slot J."/>
            <person name="Riley R."/>
            <person name="Boka B."/>
            <person name="Rigling D."/>
            <person name="Barry K."/>
            <person name="Lee J."/>
            <person name="Mihaltcheva S."/>
            <person name="LaButti K."/>
            <person name="Lipzen A."/>
            <person name="Waldron R."/>
            <person name="Moloney N.M."/>
            <person name="Sperisen C."/>
            <person name="Kredics L."/>
            <person name="Vagvoelgyi C."/>
            <person name="Patrignani A."/>
            <person name="Fitzpatrick D."/>
            <person name="Nagy I."/>
            <person name="Doyle S."/>
            <person name="Anderson J.B."/>
            <person name="Grigoriev I.V."/>
            <person name="Gueldener U."/>
            <person name="Muensterkoetter M."/>
            <person name="Nagy L.G."/>
        </authorList>
    </citation>
    <scope>NUCLEOTIDE SEQUENCE [LARGE SCALE GENOMIC DNA]</scope>
    <source>
        <strain evidence="2">C18/9</strain>
    </source>
</reference>
<dbReference type="Proteomes" id="UP000219338">
    <property type="component" value="Unassembled WGS sequence"/>
</dbReference>